<dbReference type="InterPro" id="IPR036249">
    <property type="entry name" value="Thioredoxin-like_sf"/>
</dbReference>
<evidence type="ECO:0000313" key="10">
    <source>
        <dbReference type="EMBL" id="BAO19248.1"/>
    </source>
</evidence>
<dbReference type="GO" id="GO:0005886">
    <property type="term" value="C:plasma membrane"/>
    <property type="evidence" value="ECO:0007669"/>
    <property type="project" value="UniProtKB-SubCell"/>
</dbReference>
<dbReference type="AlphaFoldDB" id="V5YPK0"/>
<evidence type="ECO:0000256" key="6">
    <source>
        <dbReference type="ARBA" id="ARBA00023136"/>
    </source>
</evidence>
<dbReference type="Pfam" id="PF13098">
    <property type="entry name" value="Thioredoxin_2"/>
    <property type="match status" value="1"/>
</dbReference>
<reference evidence="10" key="1">
    <citation type="journal article" date="2014" name="Microbiology">
        <title>A 2,4-dichlorophenoxyacetic acid degradation plasmid pM7012 discloses distribution of an unclassified megaplasmid group across bacterial species.</title>
        <authorList>
            <person name="Sakai Y."/>
            <person name="Ogawa N."/>
            <person name="Shimomura Y."/>
            <person name="Fujii T."/>
        </authorList>
    </citation>
    <scope>NUCLEOTIDE SEQUENCE</scope>
    <source>
        <strain evidence="10">M701</strain>
    </source>
</reference>
<feature type="transmembrane region" description="Helical" evidence="8">
    <location>
        <begin position="293"/>
        <end position="312"/>
    </location>
</feature>
<dbReference type="InterPro" id="IPR012336">
    <property type="entry name" value="Thioredoxin-like_fold"/>
</dbReference>
<dbReference type="InterPro" id="IPR003834">
    <property type="entry name" value="Cyt_c_assmbl_TM_dom"/>
</dbReference>
<dbReference type="GO" id="GO:0015035">
    <property type="term" value="F:protein-disulfide reductase activity"/>
    <property type="evidence" value="ECO:0007669"/>
    <property type="project" value="TreeGrafter"/>
</dbReference>
<keyword evidence="10" id="KW-0614">Plasmid</keyword>
<protein>
    <submittedName>
        <fullName evidence="10">Protein-disulfide reductase</fullName>
    </submittedName>
</protein>
<dbReference type="Gene3D" id="3.40.30.10">
    <property type="entry name" value="Glutaredoxin"/>
    <property type="match status" value="1"/>
</dbReference>
<keyword evidence="2" id="KW-1003">Cell membrane</keyword>
<accession>V5YPK0</accession>
<dbReference type="GO" id="GO:0045454">
    <property type="term" value="P:cell redox homeostasis"/>
    <property type="evidence" value="ECO:0007669"/>
    <property type="project" value="TreeGrafter"/>
</dbReference>
<dbReference type="CDD" id="cd02953">
    <property type="entry name" value="DsbDgamma"/>
    <property type="match status" value="1"/>
</dbReference>
<feature type="transmembrane region" description="Helical" evidence="8">
    <location>
        <begin position="113"/>
        <end position="137"/>
    </location>
</feature>
<dbReference type="EMBL" id="AB853026">
    <property type="protein sequence ID" value="BAO19248.1"/>
    <property type="molecule type" value="Genomic_DNA"/>
</dbReference>
<proteinExistence type="predicted"/>
<dbReference type="SUPFAM" id="SSF52833">
    <property type="entry name" value="Thioredoxin-like"/>
    <property type="match status" value="1"/>
</dbReference>
<feature type="transmembrane region" description="Helical" evidence="8">
    <location>
        <begin position="324"/>
        <end position="342"/>
    </location>
</feature>
<dbReference type="GO" id="GO:0017004">
    <property type="term" value="P:cytochrome complex assembly"/>
    <property type="evidence" value="ECO:0007669"/>
    <property type="project" value="UniProtKB-KW"/>
</dbReference>
<feature type="transmembrane region" description="Helical" evidence="8">
    <location>
        <begin position="149"/>
        <end position="173"/>
    </location>
</feature>
<evidence type="ECO:0000256" key="7">
    <source>
        <dbReference type="ARBA" id="ARBA00023284"/>
    </source>
</evidence>
<reference evidence="10" key="2">
    <citation type="submission" date="2024-06" db="EMBL/GenBank/DDBJ databases">
        <authorList>
            <person name="Sakai Y."/>
            <person name="Fujii T."/>
        </authorList>
    </citation>
    <scope>NUCLEOTIDE SEQUENCE</scope>
    <source>
        <strain evidence="10">M701</strain>
        <plasmid evidence="10">pM7012</plasmid>
    </source>
</reference>
<name>V5YPK0_9BURK</name>
<dbReference type="Pfam" id="PF02683">
    <property type="entry name" value="DsbD_TM"/>
    <property type="match status" value="1"/>
</dbReference>
<feature type="transmembrane region" description="Helical" evidence="8">
    <location>
        <begin position="193"/>
        <end position="223"/>
    </location>
</feature>
<dbReference type="PROSITE" id="PS00194">
    <property type="entry name" value="THIOREDOXIN_1"/>
    <property type="match status" value="1"/>
</dbReference>
<evidence type="ECO:0000256" key="5">
    <source>
        <dbReference type="ARBA" id="ARBA00022989"/>
    </source>
</evidence>
<keyword evidence="5 8" id="KW-1133">Transmembrane helix</keyword>
<dbReference type="PANTHER" id="PTHR32234:SF0">
    <property type="entry name" value="THIOL:DISULFIDE INTERCHANGE PROTEIN DSBD"/>
    <property type="match status" value="1"/>
</dbReference>
<keyword evidence="7" id="KW-0676">Redox-active center</keyword>
<feature type="transmembrane region" description="Helical" evidence="8">
    <location>
        <begin position="70"/>
        <end position="101"/>
    </location>
</feature>
<comment type="subcellular location">
    <subcellularLocation>
        <location evidence="1">Cell membrane</location>
        <topology evidence="1">Multi-pass membrane protein</topology>
    </subcellularLocation>
</comment>
<evidence type="ECO:0000256" key="2">
    <source>
        <dbReference type="ARBA" id="ARBA00022475"/>
    </source>
</evidence>
<evidence type="ECO:0000256" key="3">
    <source>
        <dbReference type="ARBA" id="ARBA00022692"/>
    </source>
</evidence>
<feature type="transmembrane region" description="Helical" evidence="8">
    <location>
        <begin position="229"/>
        <end position="257"/>
    </location>
</feature>
<evidence type="ECO:0000256" key="1">
    <source>
        <dbReference type="ARBA" id="ARBA00004651"/>
    </source>
</evidence>
<dbReference type="InterPro" id="IPR013766">
    <property type="entry name" value="Thioredoxin_domain"/>
</dbReference>
<geneLocation type="plasmid" evidence="10">
    <name>pM7012</name>
</geneLocation>
<evidence type="ECO:0000256" key="8">
    <source>
        <dbReference type="SAM" id="Phobius"/>
    </source>
</evidence>
<dbReference type="PROSITE" id="PS51352">
    <property type="entry name" value="THIOREDOXIN_2"/>
    <property type="match status" value="1"/>
</dbReference>
<dbReference type="NCBIfam" id="NF001419">
    <property type="entry name" value="PRK00293.1"/>
    <property type="match status" value="1"/>
</dbReference>
<sequence>MITSSCRFPRVSSFRAVVAWLFFGVLLLASFTGLCHAADSIPAAVTPAPWYSRLTSADYSTALLQSGGPLIIVGAYFLSGVVLSLLPCSYPMIPIVSAIIIGEGATVTRRRGLVLSLSYVLGMSLVYTVLGVMAAFIGQSMGTWLQNPYVLGVFAILLTAFSATLIAGVDIALPARWQNASSGLSRANASGKIFTAATMGALSSLVVGACMTAPLFAVLSFIAHTGNAWLGGAALFAMGLGLGMPLIAIGVGAGTLLPRAGSWMNHVKVFFGLFLLAAALWIIWPVLGNRWHGLGVVAWMAVALCIATWKLSRPRSAASDPFRRFAMLAIAPITAALIWIGSSPVLSQSILSSGSAATSTVSVDGPLEFEPVRTLEDLDAKIKAAGQPVMLDFYADWCTSCVEMEKTTFENQNVKARLQGVTLLKADVSANNADDQVLLKKFGLFGPPGMVFFSAQGREVARSVGYEPANRFIARLDQILAR</sequence>
<keyword evidence="6 8" id="KW-0472">Membrane</keyword>
<feature type="transmembrane region" description="Helical" evidence="8">
    <location>
        <begin position="269"/>
        <end position="287"/>
    </location>
</feature>
<keyword evidence="3 8" id="KW-0812">Transmembrane</keyword>
<dbReference type="PANTHER" id="PTHR32234">
    <property type="entry name" value="THIOL:DISULFIDE INTERCHANGE PROTEIN DSBD"/>
    <property type="match status" value="1"/>
</dbReference>
<evidence type="ECO:0000256" key="4">
    <source>
        <dbReference type="ARBA" id="ARBA00022748"/>
    </source>
</evidence>
<keyword evidence="4" id="KW-0201">Cytochrome c-type biogenesis</keyword>
<evidence type="ECO:0000259" key="9">
    <source>
        <dbReference type="PROSITE" id="PS51352"/>
    </source>
</evidence>
<dbReference type="RefSeq" id="WP_023842788.1">
    <property type="nucleotide sequence ID" value="NC_022995.1"/>
</dbReference>
<organism evidence="10">
    <name type="scientific">Burkholderia sp. M701</name>
    <dbReference type="NCBI Taxonomy" id="326454"/>
    <lineage>
        <taxon>Bacteria</taxon>
        <taxon>Pseudomonadati</taxon>
        <taxon>Pseudomonadota</taxon>
        <taxon>Betaproteobacteria</taxon>
        <taxon>Burkholderiales</taxon>
        <taxon>Burkholderiaceae</taxon>
        <taxon>Burkholderia</taxon>
    </lineage>
</organism>
<dbReference type="InterPro" id="IPR035671">
    <property type="entry name" value="DsbD_gamma"/>
</dbReference>
<feature type="domain" description="Thioredoxin" evidence="9">
    <location>
        <begin position="348"/>
        <end position="481"/>
    </location>
</feature>
<dbReference type="InterPro" id="IPR017937">
    <property type="entry name" value="Thioredoxin_CS"/>
</dbReference>